<organism evidence="1 2">
    <name type="scientific">Heterosigma akashiwo virus 01</name>
    <name type="common">HaV01</name>
    <dbReference type="NCBI Taxonomy" id="97195"/>
    <lineage>
        <taxon>Viruses</taxon>
        <taxon>Varidnaviria</taxon>
        <taxon>Bamfordvirae</taxon>
        <taxon>Nucleocytoviricota</taxon>
        <taxon>Megaviricetes</taxon>
        <taxon>Algavirales</taxon>
        <taxon>Phycodnaviridae</taxon>
        <taxon>Raphidovirus</taxon>
        <taxon>Raphidovirus japonicum</taxon>
    </lineage>
</organism>
<dbReference type="EMBL" id="KX008963">
    <property type="protein sequence ID" value="AOM63465.1"/>
    <property type="molecule type" value="Genomic_DNA"/>
</dbReference>
<gene>
    <name evidence="1" type="primary">HaV53_ORF134</name>
</gene>
<keyword evidence="2" id="KW-1185">Reference proteome</keyword>
<dbReference type="Proteomes" id="UP000232488">
    <property type="component" value="Segment"/>
</dbReference>
<accession>A0A1C9C5A4</accession>
<name>A0A1C9C5A4_HAV01</name>
<evidence type="ECO:0000313" key="2">
    <source>
        <dbReference type="Proteomes" id="UP000232488"/>
    </source>
</evidence>
<proteinExistence type="predicted"/>
<evidence type="ECO:0000313" key="1">
    <source>
        <dbReference type="EMBL" id="AOM63465.1"/>
    </source>
</evidence>
<reference evidence="1 2" key="1">
    <citation type="submission" date="2016-03" db="EMBL/GenBank/DDBJ databases">
        <title>Genome sequences of a Phycodnavirus, Heterosigma akashiwo virus strain 53.</title>
        <authorList>
            <person name="Ueki S."/>
            <person name="Ogura Y."/>
            <person name="Hayashi T."/>
        </authorList>
    </citation>
    <scope>NUCLEOTIDE SEQUENCE [LARGE SCALE GENOMIC DNA]</scope>
    <source>
        <strain evidence="1">HaV53</strain>
    </source>
</reference>
<sequence>MELPSIAWSLVKSYMLQDERILAQNIKEMFSSKQLYDFLTVKRIKGRSLLKTKKARVEYIAKNHDNEIRSYMYNIFYLYNYVKDIDVYISECDIFFKKALELNITEFKIFLGMFNYKSTRAMILSINMERLNKLHKLTKKLFRAFRYRDFIDMMFLNSLKFIISIVALDDDLS</sequence>
<protein>
    <submittedName>
        <fullName evidence="1">Uncharacterized protein</fullName>
    </submittedName>
</protein>
<dbReference type="GeneID" id="37618515"/>
<dbReference type="RefSeq" id="YP_009507531.1">
    <property type="nucleotide sequence ID" value="NC_038553.1"/>
</dbReference>
<dbReference type="KEGG" id="vg:37618515"/>
<organismHost>
    <name type="scientific">Heterosigma akashiwo</name>
    <name type="common">Chromophytic alga</name>
    <name type="synonym">Heterosigma carterae</name>
    <dbReference type="NCBI Taxonomy" id="2829"/>
</organismHost>